<evidence type="ECO:0000313" key="2">
    <source>
        <dbReference type="EMBL" id="KAK3872211.1"/>
    </source>
</evidence>
<evidence type="ECO:0000313" key="3">
    <source>
        <dbReference type="Proteomes" id="UP001286313"/>
    </source>
</evidence>
<dbReference type="InterPro" id="IPR007110">
    <property type="entry name" value="Ig-like_dom"/>
</dbReference>
<gene>
    <name evidence="2" type="ORF">Pcinc_022699</name>
</gene>
<accession>A0AAE1KDB6</accession>
<dbReference type="FunFam" id="2.60.40.10:FF:000533">
    <property type="entry name" value="Uncharacterized protein, isoform A"/>
    <property type="match status" value="1"/>
</dbReference>
<comment type="caution">
    <text evidence="2">The sequence shown here is derived from an EMBL/GenBank/DDBJ whole genome shotgun (WGS) entry which is preliminary data.</text>
</comment>
<dbReference type="InterPro" id="IPR013783">
    <property type="entry name" value="Ig-like_fold"/>
</dbReference>
<evidence type="ECO:0000259" key="1">
    <source>
        <dbReference type="PROSITE" id="PS50835"/>
    </source>
</evidence>
<dbReference type="SUPFAM" id="SSF48726">
    <property type="entry name" value="Immunoglobulin"/>
    <property type="match status" value="2"/>
</dbReference>
<sequence length="306" mass="33230">MAPLDPQCPSSLVSVGVWPVTDAGQEVVITASPTLHPHTHRHGPRVDRRHSGNVSTVIGQTASLRCRVLDKGNKSVSWIRHRDLHLLTVDTYTYATDQRFQSLYEPSTGDWVLLVGSVQRRDGGVYECQISTTPPRSHFVSLHIIEPRTEILGGGDLHINTGSTINLTCLVLYHPHSPDVLTWLHQGKEIHYDSARGGVSVVTEAGEVTRSALLIQRATAKDSGNYTCKPTGAEPATTRVHILHDEHRAAMQGGVGGGGFPANAIMVGWAALTCLWWAGVWAGGQLHPTHSRLRHPPPPPPSSFPT</sequence>
<dbReference type="InterPro" id="IPR013106">
    <property type="entry name" value="Ig_V-set"/>
</dbReference>
<dbReference type="InterPro" id="IPR003599">
    <property type="entry name" value="Ig_sub"/>
</dbReference>
<dbReference type="GO" id="GO:0032589">
    <property type="term" value="C:neuron projection membrane"/>
    <property type="evidence" value="ECO:0007669"/>
    <property type="project" value="TreeGrafter"/>
</dbReference>
<feature type="domain" description="Ig-like" evidence="1">
    <location>
        <begin position="147"/>
        <end position="241"/>
    </location>
</feature>
<dbReference type="Pfam" id="PF13927">
    <property type="entry name" value="Ig_3"/>
    <property type="match status" value="1"/>
</dbReference>
<dbReference type="EMBL" id="JAWQEG010002402">
    <property type="protein sequence ID" value="KAK3872211.1"/>
    <property type="molecule type" value="Genomic_DNA"/>
</dbReference>
<proteinExistence type="predicted"/>
<dbReference type="PANTHER" id="PTHR23279:SF36">
    <property type="entry name" value="DEFECTIVE PROBOSCIS EXTENSION RESPONSE 9, ISOFORM A"/>
    <property type="match status" value="1"/>
</dbReference>
<dbReference type="FunFam" id="2.60.40.10:FF:000129">
    <property type="entry name" value="CLUMA_CG018772, isoform A"/>
    <property type="match status" value="1"/>
</dbReference>
<dbReference type="InterPro" id="IPR003598">
    <property type="entry name" value="Ig_sub2"/>
</dbReference>
<dbReference type="SMART" id="SM00408">
    <property type="entry name" value="IGc2"/>
    <property type="match status" value="2"/>
</dbReference>
<name>A0AAE1KDB6_PETCI</name>
<dbReference type="Gene3D" id="2.60.40.10">
    <property type="entry name" value="Immunoglobulins"/>
    <property type="match status" value="2"/>
</dbReference>
<dbReference type="PANTHER" id="PTHR23279">
    <property type="entry name" value="DEFECTIVE PROBOSCIS EXTENSION RESPONSE DPR -RELATED"/>
    <property type="match status" value="1"/>
</dbReference>
<dbReference type="GO" id="GO:0050808">
    <property type="term" value="P:synapse organization"/>
    <property type="evidence" value="ECO:0007669"/>
    <property type="project" value="TreeGrafter"/>
</dbReference>
<dbReference type="PROSITE" id="PS50835">
    <property type="entry name" value="IG_LIKE"/>
    <property type="match status" value="2"/>
</dbReference>
<keyword evidence="3" id="KW-1185">Reference proteome</keyword>
<dbReference type="AlphaFoldDB" id="A0AAE1KDB6"/>
<dbReference type="InterPro" id="IPR037448">
    <property type="entry name" value="Zig-8"/>
</dbReference>
<organism evidence="2 3">
    <name type="scientific">Petrolisthes cinctipes</name>
    <name type="common">Flat porcelain crab</name>
    <dbReference type="NCBI Taxonomy" id="88211"/>
    <lineage>
        <taxon>Eukaryota</taxon>
        <taxon>Metazoa</taxon>
        <taxon>Ecdysozoa</taxon>
        <taxon>Arthropoda</taxon>
        <taxon>Crustacea</taxon>
        <taxon>Multicrustacea</taxon>
        <taxon>Malacostraca</taxon>
        <taxon>Eumalacostraca</taxon>
        <taxon>Eucarida</taxon>
        <taxon>Decapoda</taxon>
        <taxon>Pleocyemata</taxon>
        <taxon>Anomura</taxon>
        <taxon>Galatheoidea</taxon>
        <taxon>Porcellanidae</taxon>
        <taxon>Petrolisthes</taxon>
    </lineage>
</organism>
<dbReference type="Pfam" id="PF07686">
    <property type="entry name" value="V-set"/>
    <property type="match status" value="1"/>
</dbReference>
<reference evidence="2" key="1">
    <citation type="submission" date="2023-10" db="EMBL/GenBank/DDBJ databases">
        <title>Genome assemblies of two species of porcelain crab, Petrolisthes cinctipes and Petrolisthes manimaculis (Anomura: Porcellanidae).</title>
        <authorList>
            <person name="Angst P."/>
        </authorList>
    </citation>
    <scope>NUCLEOTIDE SEQUENCE</scope>
    <source>
        <strain evidence="2">PB745_01</strain>
        <tissue evidence="2">Gill</tissue>
    </source>
</reference>
<feature type="domain" description="Ig-like" evidence="1">
    <location>
        <begin position="44"/>
        <end position="141"/>
    </location>
</feature>
<dbReference type="InterPro" id="IPR036179">
    <property type="entry name" value="Ig-like_dom_sf"/>
</dbReference>
<dbReference type="SMART" id="SM00409">
    <property type="entry name" value="IG"/>
    <property type="match status" value="2"/>
</dbReference>
<dbReference type="SMART" id="SM00406">
    <property type="entry name" value="IGv"/>
    <property type="match status" value="2"/>
</dbReference>
<protein>
    <recommendedName>
        <fullName evidence="1">Ig-like domain-containing protein</fullName>
    </recommendedName>
</protein>
<dbReference type="Proteomes" id="UP001286313">
    <property type="component" value="Unassembled WGS sequence"/>
</dbReference>